<keyword evidence="1" id="KW-0472">Membrane</keyword>
<gene>
    <name evidence="2" type="ORF">SAMN05216238_11084</name>
</gene>
<proteinExistence type="predicted"/>
<sequence>MNKLKRFFITYATVFALIWISYGLFSVLTGKPSASLILGYGIAFSIVIFAASWFSYWLMGHYKKVDQMAKEILTKK</sequence>
<dbReference type="STRING" id="640948.SAMN05216238_11084"/>
<evidence type="ECO:0000313" key="3">
    <source>
        <dbReference type="Proteomes" id="UP000199474"/>
    </source>
</evidence>
<evidence type="ECO:0000256" key="1">
    <source>
        <dbReference type="SAM" id="Phobius"/>
    </source>
</evidence>
<dbReference type="EMBL" id="FOMR01000010">
    <property type="protein sequence ID" value="SFE22410.1"/>
    <property type="molecule type" value="Genomic_DNA"/>
</dbReference>
<dbReference type="OrthoDB" id="2970800at2"/>
<evidence type="ECO:0000313" key="2">
    <source>
        <dbReference type="EMBL" id="SFE22410.1"/>
    </source>
</evidence>
<keyword evidence="1" id="KW-1133">Transmembrane helix</keyword>
<dbReference type="RefSeq" id="WP_090086452.1">
    <property type="nucleotide sequence ID" value="NZ_FOMR01000010.1"/>
</dbReference>
<feature type="transmembrane region" description="Helical" evidence="1">
    <location>
        <begin position="7"/>
        <end position="25"/>
    </location>
</feature>
<reference evidence="3" key="1">
    <citation type="submission" date="2016-10" db="EMBL/GenBank/DDBJ databases">
        <authorList>
            <person name="Varghese N."/>
            <person name="Submissions S."/>
        </authorList>
    </citation>
    <scope>NUCLEOTIDE SEQUENCE [LARGE SCALE GENOMIC DNA]</scope>
    <source>
        <strain evidence="3">DSM 22530</strain>
    </source>
</reference>
<keyword evidence="1" id="KW-0812">Transmembrane</keyword>
<feature type="transmembrane region" description="Helical" evidence="1">
    <location>
        <begin position="37"/>
        <end position="58"/>
    </location>
</feature>
<dbReference type="Proteomes" id="UP000199474">
    <property type="component" value="Unassembled WGS sequence"/>
</dbReference>
<accession>A0A1I1YWJ5</accession>
<name>A0A1I1YWJ5_9BACI</name>
<dbReference type="AlphaFoldDB" id="A0A1I1YWJ5"/>
<protein>
    <submittedName>
        <fullName evidence="2">Uncharacterized protein</fullName>
    </submittedName>
</protein>
<keyword evidence="3" id="KW-1185">Reference proteome</keyword>
<organism evidence="2 3">
    <name type="scientific">Lentibacillus persicus</name>
    <dbReference type="NCBI Taxonomy" id="640948"/>
    <lineage>
        <taxon>Bacteria</taxon>
        <taxon>Bacillati</taxon>
        <taxon>Bacillota</taxon>
        <taxon>Bacilli</taxon>
        <taxon>Bacillales</taxon>
        <taxon>Bacillaceae</taxon>
        <taxon>Lentibacillus</taxon>
    </lineage>
</organism>